<dbReference type="GO" id="GO:0005737">
    <property type="term" value="C:cytoplasm"/>
    <property type="evidence" value="ECO:0007669"/>
    <property type="project" value="UniProtKB-SubCell"/>
</dbReference>
<organism evidence="10 11">
    <name type="scientific">Caldalkalibacillus thermarum (strain TA2.A1)</name>
    <dbReference type="NCBI Taxonomy" id="986075"/>
    <lineage>
        <taxon>Bacteria</taxon>
        <taxon>Bacillati</taxon>
        <taxon>Bacillota</taxon>
        <taxon>Bacilli</taxon>
        <taxon>Bacillales</taxon>
        <taxon>Bacillaceae</taxon>
        <taxon>Caldalkalibacillus</taxon>
    </lineage>
</organism>
<reference evidence="10 11" key="1">
    <citation type="journal article" date="2020" name="Extremophiles">
        <title>Genomic analysis of Caldalkalibacillus thermarum TA2.A1 reveals aerobic alkaliphilic metabolism and evolutionary hallmarks linking alkaliphilic bacteria and plant life.</title>
        <authorList>
            <person name="de Jong S.I."/>
            <person name="van den Broek M.A."/>
            <person name="Merkel A.Y."/>
            <person name="de la Torre Cortes P."/>
            <person name="Kalamorz F."/>
            <person name="Cook G.M."/>
            <person name="van Loosdrecht M.C.M."/>
            <person name="McMillan D.G.G."/>
        </authorList>
    </citation>
    <scope>NUCLEOTIDE SEQUENCE [LARGE SCALE GENOMIC DNA]</scope>
    <source>
        <strain evidence="10 11">TA2.A1</strain>
    </source>
</reference>
<dbReference type="EC" id="2.3.1.31" evidence="8"/>
<dbReference type="Proteomes" id="UP000825179">
    <property type="component" value="Chromosome"/>
</dbReference>
<dbReference type="RefSeq" id="WP_222822959.1">
    <property type="nucleotide sequence ID" value="NZ_CP082237.1"/>
</dbReference>
<evidence type="ECO:0000256" key="2">
    <source>
        <dbReference type="ARBA" id="ARBA00022490"/>
    </source>
</evidence>
<comment type="catalytic activity">
    <reaction evidence="7 8">
        <text>L-homoserine + acetyl-CoA = O-acetyl-L-homoserine + CoA</text>
        <dbReference type="Rhea" id="RHEA:13701"/>
        <dbReference type="ChEBI" id="CHEBI:57287"/>
        <dbReference type="ChEBI" id="CHEBI:57288"/>
        <dbReference type="ChEBI" id="CHEBI:57476"/>
        <dbReference type="ChEBI" id="CHEBI:57716"/>
        <dbReference type="EC" id="2.3.1.31"/>
    </reaction>
</comment>
<dbReference type="KEGG" id="cthu:HUR95_03925"/>
<evidence type="ECO:0000256" key="8">
    <source>
        <dbReference type="HAMAP-Rule" id="MF_00295"/>
    </source>
</evidence>
<dbReference type="InterPro" id="IPR029062">
    <property type="entry name" value="Class_I_gatase-like"/>
</dbReference>
<protein>
    <recommendedName>
        <fullName evidence="8">Homoserine O-acetyltransferase</fullName>
        <shortName evidence="8">HAT</shortName>
        <ecNumber evidence="8">2.3.1.31</ecNumber>
    </recommendedName>
    <alternativeName>
        <fullName evidence="8">Homoserine transacetylase</fullName>
        <shortName evidence="8">HTA</shortName>
    </alternativeName>
</protein>
<dbReference type="Pfam" id="PF04204">
    <property type="entry name" value="HTS"/>
    <property type="match status" value="1"/>
</dbReference>
<feature type="active site" description="Proton acceptor" evidence="8">
    <location>
        <position position="235"/>
    </location>
</feature>
<keyword evidence="4 8" id="KW-0808">Transferase</keyword>
<keyword evidence="3 8" id="KW-0028">Amino-acid biosynthesis</keyword>
<dbReference type="PANTHER" id="PTHR20919:SF0">
    <property type="entry name" value="HOMOSERINE O-SUCCINYLTRANSFERASE"/>
    <property type="match status" value="1"/>
</dbReference>
<feature type="active site" evidence="8">
    <location>
        <position position="237"/>
    </location>
</feature>
<gene>
    <name evidence="10" type="primary">metA</name>
    <name evidence="8" type="synonym">metAA</name>
    <name evidence="10" type="ORF">HUR95_03925</name>
</gene>
<comment type="pathway">
    <text evidence="8">Amino-acid biosynthesis; L-methionine biosynthesis via de novo pathway; O-acetyl-L-homoserine from L-homoserine: step 1/1.</text>
</comment>
<keyword evidence="5 8" id="KW-0486">Methionine biosynthesis</keyword>
<dbReference type="Gene3D" id="3.40.50.880">
    <property type="match status" value="1"/>
</dbReference>
<evidence type="ECO:0000256" key="7">
    <source>
        <dbReference type="ARBA" id="ARBA00049043"/>
    </source>
</evidence>
<dbReference type="GO" id="GO:0008899">
    <property type="term" value="F:homoserine O-succinyltransferase activity"/>
    <property type="evidence" value="ECO:0007669"/>
    <property type="project" value="UniProtKB-UniRule"/>
</dbReference>
<dbReference type="InterPro" id="IPR005697">
    <property type="entry name" value="HST_MetA"/>
</dbReference>
<keyword evidence="11" id="KW-1185">Reference proteome</keyword>
<feature type="site" description="Important for acyl-CoA specificity" evidence="8">
    <location>
        <position position="111"/>
    </location>
</feature>
<proteinExistence type="inferred from homology"/>
<evidence type="ECO:0000256" key="3">
    <source>
        <dbReference type="ARBA" id="ARBA00022605"/>
    </source>
</evidence>
<dbReference type="InterPro" id="IPR033752">
    <property type="entry name" value="MetA_family"/>
</dbReference>
<evidence type="ECO:0000256" key="6">
    <source>
        <dbReference type="ARBA" id="ARBA00023315"/>
    </source>
</evidence>
<dbReference type="EMBL" id="CP082237">
    <property type="protein sequence ID" value="QZT34534.1"/>
    <property type="molecule type" value="Genomic_DNA"/>
</dbReference>
<comment type="caution">
    <text evidence="8">Lacks conserved residue(s) required for the propagation of feature annotation.</text>
</comment>
<comment type="similarity">
    <text evidence="8">Belongs to the MetA family.</text>
</comment>
<dbReference type="FunFam" id="3.40.50.880:FF:000004">
    <property type="entry name" value="Homoserine O-succinyltransferase"/>
    <property type="match status" value="1"/>
</dbReference>
<dbReference type="GO" id="GO:0019281">
    <property type="term" value="P:L-methionine biosynthetic process from homoserine via O-succinyl-L-homoserine and cystathionine"/>
    <property type="evidence" value="ECO:0007669"/>
    <property type="project" value="InterPro"/>
</dbReference>
<feature type="binding site" evidence="8">
    <location>
        <position position="249"/>
    </location>
    <ligand>
        <name>substrate</name>
    </ligand>
</feature>
<dbReference type="PANTHER" id="PTHR20919">
    <property type="entry name" value="HOMOSERINE O-SUCCINYLTRANSFERASE"/>
    <property type="match status" value="1"/>
</dbReference>
<accession>A0A8X8IA58</accession>
<keyword evidence="6 8" id="KW-0012">Acyltransferase</keyword>
<comment type="function">
    <text evidence="8">Transfers an acetyl group from acetyl-CoA to L-homoserine, forming acetyl-L-homoserine.</text>
</comment>
<dbReference type="GO" id="GO:0004414">
    <property type="term" value="F:homoserine O-acetyltransferase activity"/>
    <property type="evidence" value="ECO:0007669"/>
    <property type="project" value="UniProtKB-EC"/>
</dbReference>
<sequence length="302" mass="35286">MPINIPDNLPAKEILQKENIFVMGEKRAYHQDIRPLNILILNLMPEKEKTETQLLRLLGNTPLQVNITLLRPITHTSKTTPKSHLEQFYKTFDEVKARKFDGFIITGAPVEHLPFADVNYWKELQTIMDWSTVNVTSTLHICWGAQAGLYHHYGIPKHPLPRKLFGVFTHKTLKEGIKLLRGFDEEFLFPHSRYTETRLEDVEKVPELDVLALSEEAGVYLVASQDGRQIFITGHPEYDARTLDDEYRRDLAKGLDIHPPQHYYPNDDPNLAPPNKWRSHAHLLFANWLNYYVYQETPYDWF</sequence>
<feature type="active site" description="Acyl-thioester intermediate" evidence="8 9">
    <location>
        <position position="142"/>
    </location>
</feature>
<evidence type="ECO:0000256" key="9">
    <source>
        <dbReference type="PIRSR" id="PIRSR000450-1"/>
    </source>
</evidence>
<dbReference type="AlphaFoldDB" id="A0A8X8IA58"/>
<evidence type="ECO:0000313" key="10">
    <source>
        <dbReference type="EMBL" id="QZT34534.1"/>
    </source>
</evidence>
<dbReference type="NCBIfam" id="TIGR01001">
    <property type="entry name" value="metA"/>
    <property type="match status" value="1"/>
</dbReference>
<dbReference type="SUPFAM" id="SSF52317">
    <property type="entry name" value="Class I glutamine amidotransferase-like"/>
    <property type="match status" value="1"/>
</dbReference>
<comment type="subcellular location">
    <subcellularLocation>
        <location evidence="1 8">Cytoplasm</location>
    </subcellularLocation>
</comment>
<dbReference type="HAMAP" id="MF_00295">
    <property type="entry name" value="MetA_acyltransf"/>
    <property type="match status" value="1"/>
</dbReference>
<dbReference type="CDD" id="cd03131">
    <property type="entry name" value="GATase1_HTS"/>
    <property type="match status" value="1"/>
</dbReference>
<feature type="binding site" evidence="8">
    <location>
        <position position="192"/>
    </location>
    <ligand>
        <name>substrate</name>
    </ligand>
</feature>
<dbReference type="PIRSF" id="PIRSF000450">
    <property type="entry name" value="H_ser_succinyltr"/>
    <property type="match status" value="1"/>
</dbReference>
<evidence type="ECO:0000256" key="5">
    <source>
        <dbReference type="ARBA" id="ARBA00023167"/>
    </source>
</evidence>
<feature type="site" description="Important for substrate specificity" evidence="8">
    <location>
        <position position="192"/>
    </location>
</feature>
<feature type="binding site" evidence="8">
    <location>
        <position position="163"/>
    </location>
    <ligand>
        <name>substrate</name>
    </ligand>
</feature>
<evidence type="ECO:0000256" key="4">
    <source>
        <dbReference type="ARBA" id="ARBA00022679"/>
    </source>
</evidence>
<name>A0A8X8IA58_CALTT</name>
<evidence type="ECO:0000256" key="1">
    <source>
        <dbReference type="ARBA" id="ARBA00004496"/>
    </source>
</evidence>
<keyword evidence="2 8" id="KW-0963">Cytoplasm</keyword>
<evidence type="ECO:0000313" key="11">
    <source>
        <dbReference type="Proteomes" id="UP000825179"/>
    </source>
</evidence>